<keyword evidence="1" id="KW-1133">Transmembrane helix</keyword>
<sequence>MKDVEVVNVGSMAKTELIQLRLFSLIQLLTAMITFGIYFYFIEPVITENVWFKILIFALVFLTLSYFSKRFEGHFKFLDKRIDNQLSVWIVIGLIFIPLFIIF</sequence>
<feature type="transmembrane region" description="Helical" evidence="1">
    <location>
        <begin position="20"/>
        <end position="41"/>
    </location>
</feature>
<evidence type="ECO:0000256" key="1">
    <source>
        <dbReference type="SAM" id="Phobius"/>
    </source>
</evidence>
<proteinExistence type="predicted"/>
<evidence type="ECO:0000313" key="3">
    <source>
        <dbReference type="Proteomes" id="UP000640786"/>
    </source>
</evidence>
<keyword evidence="3" id="KW-1185">Reference proteome</keyword>
<dbReference type="Proteomes" id="UP000640786">
    <property type="component" value="Unassembled WGS sequence"/>
</dbReference>
<organism evidence="2 3">
    <name type="scientific">Psychrobacillus faecigallinarum</name>
    <dbReference type="NCBI Taxonomy" id="2762235"/>
    <lineage>
        <taxon>Bacteria</taxon>
        <taxon>Bacillati</taxon>
        <taxon>Bacillota</taxon>
        <taxon>Bacilli</taxon>
        <taxon>Bacillales</taxon>
        <taxon>Bacillaceae</taxon>
        <taxon>Psychrobacillus</taxon>
    </lineage>
</organism>
<keyword evidence="1" id="KW-0472">Membrane</keyword>
<feature type="transmembrane region" description="Helical" evidence="1">
    <location>
        <begin position="86"/>
        <end position="102"/>
    </location>
</feature>
<dbReference type="EMBL" id="JACSQO010000002">
    <property type="protein sequence ID" value="MBD7943971.1"/>
    <property type="molecule type" value="Genomic_DNA"/>
</dbReference>
<accession>A0ABR8R888</accession>
<evidence type="ECO:0000313" key="2">
    <source>
        <dbReference type="EMBL" id="MBD7943971.1"/>
    </source>
</evidence>
<feature type="transmembrane region" description="Helical" evidence="1">
    <location>
        <begin position="50"/>
        <end position="66"/>
    </location>
</feature>
<dbReference type="RefSeq" id="WP_191696908.1">
    <property type="nucleotide sequence ID" value="NZ_JACSQO010000002.1"/>
</dbReference>
<protein>
    <recommendedName>
        <fullName evidence="4">DUF4181 domain-containing protein</fullName>
    </recommendedName>
</protein>
<gene>
    <name evidence="2" type="ORF">H9650_07545</name>
</gene>
<reference evidence="2 3" key="1">
    <citation type="submission" date="2020-08" db="EMBL/GenBank/DDBJ databases">
        <title>A Genomic Blueprint of the Chicken Gut Microbiome.</title>
        <authorList>
            <person name="Gilroy R."/>
            <person name="Ravi A."/>
            <person name="Getino M."/>
            <person name="Pursley I."/>
            <person name="Horton D.L."/>
            <person name="Alikhan N.-F."/>
            <person name="Baker D."/>
            <person name="Gharbi K."/>
            <person name="Hall N."/>
            <person name="Watson M."/>
            <person name="Adriaenssens E.M."/>
            <person name="Foster-Nyarko E."/>
            <person name="Jarju S."/>
            <person name="Secka A."/>
            <person name="Antonio M."/>
            <person name="Oren A."/>
            <person name="Chaudhuri R."/>
            <person name="La Ragione R.M."/>
            <person name="Hildebrand F."/>
            <person name="Pallen M.J."/>
        </authorList>
    </citation>
    <scope>NUCLEOTIDE SEQUENCE [LARGE SCALE GENOMIC DNA]</scope>
    <source>
        <strain evidence="2 3">Sa2BUA9</strain>
    </source>
</reference>
<comment type="caution">
    <text evidence="2">The sequence shown here is derived from an EMBL/GenBank/DDBJ whole genome shotgun (WGS) entry which is preliminary data.</text>
</comment>
<name>A0ABR8R888_9BACI</name>
<evidence type="ECO:0008006" key="4">
    <source>
        <dbReference type="Google" id="ProtNLM"/>
    </source>
</evidence>
<keyword evidence="1" id="KW-0812">Transmembrane</keyword>